<dbReference type="PROSITE" id="PS51898">
    <property type="entry name" value="TYR_RECOMBINASE"/>
    <property type="match status" value="1"/>
</dbReference>
<evidence type="ECO:0000256" key="1">
    <source>
        <dbReference type="ARBA" id="ARBA00023172"/>
    </source>
</evidence>
<gene>
    <name evidence="4" type="ORF">CLV72_107345</name>
</gene>
<dbReference type="InterPro" id="IPR002104">
    <property type="entry name" value="Integrase_catalytic"/>
</dbReference>
<name>A0A2T0PZ72_9ACTN</name>
<dbReference type="RefSeq" id="WP_245930397.1">
    <property type="nucleotide sequence ID" value="NZ_PVZC01000007.1"/>
</dbReference>
<dbReference type="PANTHER" id="PTHR30349">
    <property type="entry name" value="PHAGE INTEGRASE-RELATED"/>
    <property type="match status" value="1"/>
</dbReference>
<dbReference type="GO" id="GO:0006310">
    <property type="term" value="P:DNA recombination"/>
    <property type="evidence" value="ECO:0007669"/>
    <property type="project" value="UniProtKB-KW"/>
</dbReference>
<dbReference type="GO" id="GO:0003677">
    <property type="term" value="F:DNA binding"/>
    <property type="evidence" value="ECO:0007669"/>
    <property type="project" value="InterPro"/>
</dbReference>
<dbReference type="InterPro" id="IPR013762">
    <property type="entry name" value="Integrase-like_cat_sf"/>
</dbReference>
<dbReference type="AlphaFoldDB" id="A0A2T0PZ72"/>
<dbReference type="InterPro" id="IPR050090">
    <property type="entry name" value="Tyrosine_recombinase_XerCD"/>
</dbReference>
<dbReference type="Proteomes" id="UP000237846">
    <property type="component" value="Unassembled WGS sequence"/>
</dbReference>
<feature type="compositionally biased region" description="Polar residues" evidence="2">
    <location>
        <begin position="505"/>
        <end position="515"/>
    </location>
</feature>
<proteinExistence type="predicted"/>
<feature type="domain" description="Tyr recombinase" evidence="3">
    <location>
        <begin position="258"/>
        <end position="486"/>
    </location>
</feature>
<keyword evidence="1" id="KW-0233">DNA recombination</keyword>
<accession>A0A2T0PZ72</accession>
<dbReference type="PANTHER" id="PTHR30349:SF64">
    <property type="entry name" value="PROPHAGE INTEGRASE INTD-RELATED"/>
    <property type="match status" value="1"/>
</dbReference>
<feature type="region of interest" description="Disordered" evidence="2">
    <location>
        <begin position="493"/>
        <end position="515"/>
    </location>
</feature>
<dbReference type="Gene3D" id="1.10.443.10">
    <property type="entry name" value="Intergrase catalytic core"/>
    <property type="match status" value="1"/>
</dbReference>
<dbReference type="SUPFAM" id="SSF56349">
    <property type="entry name" value="DNA breaking-rejoining enzymes"/>
    <property type="match status" value="1"/>
</dbReference>
<evidence type="ECO:0000259" key="3">
    <source>
        <dbReference type="PROSITE" id="PS51898"/>
    </source>
</evidence>
<evidence type="ECO:0000256" key="2">
    <source>
        <dbReference type="SAM" id="MobiDB-lite"/>
    </source>
</evidence>
<evidence type="ECO:0000313" key="5">
    <source>
        <dbReference type="Proteomes" id="UP000237846"/>
    </source>
</evidence>
<keyword evidence="5" id="KW-1185">Reference proteome</keyword>
<dbReference type="EMBL" id="PVZC01000007">
    <property type="protein sequence ID" value="PRX96822.1"/>
    <property type="molecule type" value="Genomic_DNA"/>
</dbReference>
<comment type="caution">
    <text evidence="4">The sequence shown here is derived from an EMBL/GenBank/DDBJ whole genome shotgun (WGS) entry which is preliminary data.</text>
</comment>
<organism evidence="4 5">
    <name type="scientific">Allonocardiopsis opalescens</name>
    <dbReference type="NCBI Taxonomy" id="1144618"/>
    <lineage>
        <taxon>Bacteria</taxon>
        <taxon>Bacillati</taxon>
        <taxon>Actinomycetota</taxon>
        <taxon>Actinomycetes</taxon>
        <taxon>Streptosporangiales</taxon>
        <taxon>Allonocardiopsis</taxon>
    </lineage>
</organism>
<evidence type="ECO:0000313" key="4">
    <source>
        <dbReference type="EMBL" id="PRX96822.1"/>
    </source>
</evidence>
<dbReference type="GO" id="GO:0015074">
    <property type="term" value="P:DNA integration"/>
    <property type="evidence" value="ECO:0007669"/>
    <property type="project" value="InterPro"/>
</dbReference>
<protein>
    <submittedName>
        <fullName evidence="4">Site-specific recombinase XerC</fullName>
    </submittedName>
</protein>
<reference evidence="4 5" key="1">
    <citation type="submission" date="2018-03" db="EMBL/GenBank/DDBJ databases">
        <title>Genomic Encyclopedia of Archaeal and Bacterial Type Strains, Phase II (KMG-II): from individual species to whole genera.</title>
        <authorList>
            <person name="Goeker M."/>
        </authorList>
    </citation>
    <scope>NUCLEOTIDE SEQUENCE [LARGE SCALE GENOMIC DNA]</scope>
    <source>
        <strain evidence="4 5">DSM 45601</strain>
    </source>
</reference>
<feature type="region of interest" description="Disordered" evidence="2">
    <location>
        <begin position="348"/>
        <end position="368"/>
    </location>
</feature>
<dbReference type="InterPro" id="IPR011010">
    <property type="entry name" value="DNA_brk_join_enz"/>
</dbReference>
<sequence length="515" mass="56149">MSTAFEVYSTRPEGGQDIQLWKTRKRTGRRKPWEVRWRVDTLPKSRSFLTSELAENYRSALRAAARRGEYFSPVSGLPESWERATASMFSVVVDYARHAWAQTDSGNSRRTISDNLVRLALAAVDDKAVKATPAPGMPAQLRSALLNWGLSFDVNPGAERAGDRVKPLTGVPEDAAACLAWVESVSRPVADFGTETAALALLDRACVKVRGSGRSAPATCRRRRGILSGLLTYAATRGLINASPLKGVTIRRARSSDAVDRRVVPDWDQAGRLLCAVAESPNPRDRELAAFFTLAYLVGTRPGETRAVREDDITWPEDITDPDAVPGWGLLTVAGTATEVAAAYTDTGTKGETRGLKGRADGDIRQVPVPPEGVAALRDHIATYGVAPDGRLFWYATPTDPHAVVPGKAYRRTWKRARKAALTPAELRAGVAQRPYDLRHGAASYMIGDGVPTPEIARRLGHTVEVLMTVYVHWFKSQENPANRLLEAAFRKRGPLTGQNPPPTANITRITRSAA</sequence>
<feature type="compositionally biased region" description="Basic and acidic residues" evidence="2">
    <location>
        <begin position="349"/>
        <end position="364"/>
    </location>
</feature>